<evidence type="ECO:0000313" key="2">
    <source>
        <dbReference type="Proteomes" id="UP000321062"/>
    </source>
</evidence>
<dbReference type="RefSeq" id="WP_049707204.1">
    <property type="nucleotide sequence ID" value="NZ_BMFM01000001.1"/>
</dbReference>
<reference evidence="1 2" key="1">
    <citation type="journal article" date="2015" name="Int. J. Syst. Evol. Microbiol.">
        <title>Youhaiella tibetensis gen. nov., sp. nov., isolated from subsurface sediment.</title>
        <authorList>
            <person name="Wang Y.X."/>
            <person name="Huang F.Q."/>
            <person name="Nogi Y."/>
            <person name="Pang S.J."/>
            <person name="Wang P.K."/>
            <person name="Lv J."/>
        </authorList>
    </citation>
    <scope>NUCLEOTIDE SEQUENCE [LARGE SCALE GENOMIC DNA]</scope>
    <source>
        <strain evidence="2">fig4</strain>
    </source>
</reference>
<sequence length="284" mass="31789">MVEKFFALRQPHLASILGVTICVFLIISGSAHFFHAYQPPGDPKGSFAGFHYIAERRFADIEAAEMTRRVNEGELGYVTRINEMVHQSTYHCNPTDYSLSAVEFATSRLMKVLGFRFDWRQGLFGERMLCGFCHQRAIILARVLESNGIPAAAFGLNGHVVTLVQLEGGEYLVDPDFGALPYRYDVDDRSLRAGFDASYANVGFDDMDNIFEMVASREDNELYYSPEYLDGIQVNREILFSLAPYVAAIFIVFGMIGLSAFLLNNGSRAWRARSDDNIAAGAQE</sequence>
<dbReference type="OrthoDB" id="9814182at2"/>
<dbReference type="AlphaFoldDB" id="A0A5B9DJ05"/>
<keyword evidence="2" id="KW-1185">Reference proteome</keyword>
<organism evidence="1 2">
    <name type="scientific">Paradevosia tibetensis</name>
    <dbReference type="NCBI Taxonomy" id="1447062"/>
    <lineage>
        <taxon>Bacteria</taxon>
        <taxon>Pseudomonadati</taxon>
        <taxon>Pseudomonadota</taxon>
        <taxon>Alphaproteobacteria</taxon>
        <taxon>Hyphomicrobiales</taxon>
        <taxon>Devosiaceae</taxon>
        <taxon>Paradevosia</taxon>
    </lineage>
</organism>
<name>A0A5B9DJ05_9HYPH</name>
<dbReference type="SUPFAM" id="SSF54001">
    <property type="entry name" value="Cysteine proteinases"/>
    <property type="match status" value="1"/>
</dbReference>
<dbReference type="Proteomes" id="UP000321062">
    <property type="component" value="Chromosome"/>
</dbReference>
<gene>
    <name evidence="1" type="ORF">FNA67_00370</name>
</gene>
<dbReference type="InterPro" id="IPR038765">
    <property type="entry name" value="Papain-like_cys_pep_sf"/>
</dbReference>
<protein>
    <submittedName>
        <fullName evidence="1">Uncharacterized protein</fullName>
    </submittedName>
</protein>
<accession>A0A5B9DJ05</accession>
<evidence type="ECO:0000313" key="1">
    <source>
        <dbReference type="EMBL" id="QEE18728.1"/>
    </source>
</evidence>
<dbReference type="KEGG" id="yti:FNA67_00370"/>
<proteinExistence type="predicted"/>
<dbReference type="EMBL" id="CP041690">
    <property type="protein sequence ID" value="QEE18728.1"/>
    <property type="molecule type" value="Genomic_DNA"/>
</dbReference>